<feature type="non-terminal residue" evidence="2">
    <location>
        <position position="179"/>
    </location>
</feature>
<sequence>MGKFYDEIPDHLIEWIKKQHMFTVATAPLSPTGHVNVSTKGVGGTFHVVDSRQVWYEDLTGSGDETIAHLKENGRITILFSAFEGPPTIARLFGTGTCVHEFGSPEYDLFISAVTRTPGSRAVIVIDVHKVGTSCGYGVPYYEFIGHRDTLLNNATIFEKRDLEAPGFIAEKGMKAIWG</sequence>
<feature type="domain" description="Pyridoxamine 5'-phosphate oxidase N-terminal" evidence="1">
    <location>
        <begin position="9"/>
        <end position="134"/>
    </location>
</feature>
<evidence type="ECO:0000313" key="2">
    <source>
        <dbReference type="EMBL" id="EPQ61268.1"/>
    </source>
</evidence>
<dbReference type="OrthoDB" id="539398at2759"/>
<dbReference type="HOGENOM" id="CLU_054794_1_1_1"/>
<dbReference type="PANTHER" id="PTHR39336">
    <property type="entry name" value="PYRIDOXAMINE PHOSPHATE OXIDASE FAMILY PROTEIN (AFU_ORTHOLOGUE AFUA_6G11440)"/>
    <property type="match status" value="1"/>
</dbReference>
<dbReference type="InterPro" id="IPR011576">
    <property type="entry name" value="Pyridox_Oxase_N"/>
</dbReference>
<dbReference type="EMBL" id="KB469296">
    <property type="protein sequence ID" value="EPQ61268.1"/>
    <property type="molecule type" value="Genomic_DNA"/>
</dbReference>
<reference evidence="2 3" key="1">
    <citation type="journal article" date="2012" name="Science">
        <title>The Paleozoic origin of enzymatic lignin decomposition reconstructed from 31 fungal genomes.</title>
        <authorList>
            <person name="Floudas D."/>
            <person name="Binder M."/>
            <person name="Riley R."/>
            <person name="Barry K."/>
            <person name="Blanchette R.A."/>
            <person name="Henrissat B."/>
            <person name="Martinez A.T."/>
            <person name="Otillar R."/>
            <person name="Spatafora J.W."/>
            <person name="Yadav J.S."/>
            <person name="Aerts A."/>
            <person name="Benoit I."/>
            <person name="Boyd A."/>
            <person name="Carlson A."/>
            <person name="Copeland A."/>
            <person name="Coutinho P.M."/>
            <person name="de Vries R.P."/>
            <person name="Ferreira P."/>
            <person name="Findley K."/>
            <person name="Foster B."/>
            <person name="Gaskell J."/>
            <person name="Glotzer D."/>
            <person name="Gorecki P."/>
            <person name="Heitman J."/>
            <person name="Hesse C."/>
            <person name="Hori C."/>
            <person name="Igarashi K."/>
            <person name="Jurgens J.A."/>
            <person name="Kallen N."/>
            <person name="Kersten P."/>
            <person name="Kohler A."/>
            <person name="Kuees U."/>
            <person name="Kumar T.K.A."/>
            <person name="Kuo A."/>
            <person name="LaButti K."/>
            <person name="Larrondo L.F."/>
            <person name="Lindquist E."/>
            <person name="Ling A."/>
            <person name="Lombard V."/>
            <person name="Lucas S."/>
            <person name="Lundell T."/>
            <person name="Martin R."/>
            <person name="McLaughlin D.J."/>
            <person name="Morgenstern I."/>
            <person name="Morin E."/>
            <person name="Murat C."/>
            <person name="Nagy L.G."/>
            <person name="Nolan M."/>
            <person name="Ohm R.A."/>
            <person name="Patyshakuliyeva A."/>
            <person name="Rokas A."/>
            <person name="Ruiz-Duenas F.J."/>
            <person name="Sabat G."/>
            <person name="Salamov A."/>
            <person name="Samejima M."/>
            <person name="Schmutz J."/>
            <person name="Slot J.C."/>
            <person name="St John F."/>
            <person name="Stenlid J."/>
            <person name="Sun H."/>
            <person name="Sun S."/>
            <person name="Syed K."/>
            <person name="Tsang A."/>
            <person name="Wiebenga A."/>
            <person name="Young D."/>
            <person name="Pisabarro A."/>
            <person name="Eastwood D.C."/>
            <person name="Martin F."/>
            <person name="Cullen D."/>
            <person name="Grigoriev I.V."/>
            <person name="Hibbett D.S."/>
        </authorList>
    </citation>
    <scope>NUCLEOTIDE SEQUENCE [LARGE SCALE GENOMIC DNA]</scope>
    <source>
        <strain evidence="2 3">ATCC 11539</strain>
    </source>
</reference>
<dbReference type="RefSeq" id="XP_007860117.1">
    <property type="nucleotide sequence ID" value="XM_007861926.1"/>
</dbReference>
<gene>
    <name evidence="2" type="ORF">GLOTRDRAFT_14668</name>
</gene>
<organism evidence="2 3">
    <name type="scientific">Gloeophyllum trabeum (strain ATCC 11539 / FP-39264 / Madison 617)</name>
    <name type="common">Brown rot fungus</name>
    <dbReference type="NCBI Taxonomy" id="670483"/>
    <lineage>
        <taxon>Eukaryota</taxon>
        <taxon>Fungi</taxon>
        <taxon>Dikarya</taxon>
        <taxon>Basidiomycota</taxon>
        <taxon>Agaricomycotina</taxon>
        <taxon>Agaricomycetes</taxon>
        <taxon>Gloeophyllales</taxon>
        <taxon>Gloeophyllaceae</taxon>
        <taxon>Gloeophyllum</taxon>
    </lineage>
</organism>
<dbReference type="STRING" id="670483.S7QP18"/>
<protein>
    <recommendedName>
        <fullName evidence="1">Pyridoxamine 5'-phosphate oxidase N-terminal domain-containing protein</fullName>
    </recommendedName>
</protein>
<dbReference type="OMA" id="RITIYFN"/>
<dbReference type="GeneID" id="19304860"/>
<dbReference type="Gene3D" id="2.30.110.10">
    <property type="entry name" value="Electron Transport, Fmn-binding Protein, Chain A"/>
    <property type="match status" value="1"/>
</dbReference>
<keyword evidence="3" id="KW-1185">Reference proteome</keyword>
<dbReference type="Proteomes" id="UP000030669">
    <property type="component" value="Unassembled WGS sequence"/>
</dbReference>
<dbReference type="PANTHER" id="PTHR39336:SF3">
    <property type="entry name" value="PYRIDOXAMINE PHOSPHATE OXIDASE"/>
    <property type="match status" value="1"/>
</dbReference>
<dbReference type="eggNOG" id="ENOG502SN7Q">
    <property type="taxonomic scope" value="Eukaryota"/>
</dbReference>
<accession>S7QP18</accession>
<dbReference type="KEGG" id="gtr:GLOTRDRAFT_14668"/>
<name>S7QP18_GLOTA</name>
<proteinExistence type="predicted"/>
<dbReference type="InterPro" id="IPR012349">
    <property type="entry name" value="Split_barrel_FMN-bd"/>
</dbReference>
<evidence type="ECO:0000259" key="1">
    <source>
        <dbReference type="Pfam" id="PF01243"/>
    </source>
</evidence>
<dbReference type="Pfam" id="PF01243">
    <property type="entry name" value="PNPOx_N"/>
    <property type="match status" value="1"/>
</dbReference>
<dbReference type="AlphaFoldDB" id="S7QP18"/>
<dbReference type="SUPFAM" id="SSF50475">
    <property type="entry name" value="FMN-binding split barrel"/>
    <property type="match status" value="1"/>
</dbReference>
<evidence type="ECO:0000313" key="3">
    <source>
        <dbReference type="Proteomes" id="UP000030669"/>
    </source>
</evidence>